<comment type="similarity">
    <text evidence="1">Belongs to the TolB family.</text>
</comment>
<dbReference type="Proteomes" id="UP001253595">
    <property type="component" value="Unassembled WGS sequence"/>
</dbReference>
<evidence type="ECO:0000313" key="3">
    <source>
        <dbReference type="Proteomes" id="UP001253595"/>
    </source>
</evidence>
<proteinExistence type="inferred from homology"/>
<dbReference type="PANTHER" id="PTHR36842">
    <property type="entry name" value="PROTEIN TOLB HOMOLOG"/>
    <property type="match status" value="1"/>
</dbReference>
<protein>
    <submittedName>
        <fullName evidence="2">Tol biopolymer transport system component</fullName>
    </submittedName>
</protein>
<dbReference type="RefSeq" id="WP_310076041.1">
    <property type="nucleotide sequence ID" value="NZ_JAVDVX010000010.1"/>
</dbReference>
<dbReference type="Gene3D" id="2.120.10.30">
    <property type="entry name" value="TolB, C-terminal domain"/>
    <property type="match status" value="1"/>
</dbReference>
<organism evidence="2 3">
    <name type="scientific">Cellvibrio fibrivorans</name>
    <dbReference type="NCBI Taxonomy" id="126350"/>
    <lineage>
        <taxon>Bacteria</taxon>
        <taxon>Pseudomonadati</taxon>
        <taxon>Pseudomonadota</taxon>
        <taxon>Gammaproteobacteria</taxon>
        <taxon>Cellvibrionales</taxon>
        <taxon>Cellvibrionaceae</taxon>
        <taxon>Cellvibrio</taxon>
    </lineage>
</organism>
<keyword evidence="3" id="KW-1185">Reference proteome</keyword>
<dbReference type="Pfam" id="PF07676">
    <property type="entry name" value="PD40"/>
    <property type="match status" value="4"/>
</dbReference>
<sequence>MTIKIIRRGFIFLVGSIFPLLGWAAPLGQFTGHQDIGAVKHKGDTIYDPASQQYRMSGSGKNMWVGEDELHYAYTQLTGDFILRAHVAFEGTGVDPHRKIGWNLRTSLDTGSPNVHATVHGDGLTSLQFRASAGGDTQEYPMAIKAPDVIQLERRGDTYIMSAAKMGQPFQVTSVSNIKLGEKIYAGLSLCAHNPDAVETAVFSNVRIILPAAKDFRPYKDYIGSNLEIMDMKTKNRRIVYRSSDSIQAPNWTQDGKTLIYNSKGLLFNFDIKSGKSTVLESGFANNNNNDHVLSWSGKLIGISHHVAEENNHSTIYTLPITGSKKPTRITAKGAGHSYLHGFSPDDKSLIFTGERKGQYDIYSIDIKTGKETQLTDTPTLDDGSEFSPDGKYIYFNSNRTGLMQLWRMHADGSNQQQLTFDNHNNWFPHVSPDGKKIVFLSYMDDIDPGDHPFYRHVYLREMPAEGGDPEIIAYVYGGQGSINVPSWSPDGSQIAFVSNTRL</sequence>
<evidence type="ECO:0000313" key="2">
    <source>
        <dbReference type="EMBL" id="MDR7092060.1"/>
    </source>
</evidence>
<dbReference type="PANTHER" id="PTHR36842:SF1">
    <property type="entry name" value="PROTEIN TOLB"/>
    <property type="match status" value="1"/>
</dbReference>
<evidence type="ECO:0000256" key="1">
    <source>
        <dbReference type="ARBA" id="ARBA00009820"/>
    </source>
</evidence>
<name>A0ABU1V3U4_9GAMM</name>
<comment type="caution">
    <text evidence="2">The sequence shown here is derived from an EMBL/GenBank/DDBJ whole genome shotgun (WGS) entry which is preliminary data.</text>
</comment>
<gene>
    <name evidence="2" type="ORF">J2X05_004100</name>
</gene>
<dbReference type="InterPro" id="IPR011659">
    <property type="entry name" value="WD40"/>
</dbReference>
<dbReference type="InterPro" id="IPR011042">
    <property type="entry name" value="6-blade_b-propeller_TolB-like"/>
</dbReference>
<dbReference type="SUPFAM" id="SSF82171">
    <property type="entry name" value="DPP6 N-terminal domain-like"/>
    <property type="match status" value="1"/>
</dbReference>
<dbReference type="EMBL" id="JAVDVX010000010">
    <property type="protein sequence ID" value="MDR7092060.1"/>
    <property type="molecule type" value="Genomic_DNA"/>
</dbReference>
<reference evidence="2 3" key="1">
    <citation type="submission" date="2023-07" db="EMBL/GenBank/DDBJ databases">
        <title>Sorghum-associated microbial communities from plants grown in Nebraska, USA.</title>
        <authorList>
            <person name="Schachtman D."/>
        </authorList>
    </citation>
    <scope>NUCLEOTIDE SEQUENCE [LARGE SCALE GENOMIC DNA]</scope>
    <source>
        <strain evidence="2 3">BE190</strain>
    </source>
</reference>
<accession>A0ABU1V3U4</accession>